<keyword evidence="3 6" id="KW-0812">Transmembrane</keyword>
<evidence type="ECO:0000256" key="3">
    <source>
        <dbReference type="ARBA" id="ARBA00022692"/>
    </source>
</evidence>
<dbReference type="Proteomes" id="UP000198501">
    <property type="component" value="Unassembled WGS sequence"/>
</dbReference>
<evidence type="ECO:0000313" key="9">
    <source>
        <dbReference type="Proteomes" id="UP000198501"/>
    </source>
</evidence>
<evidence type="ECO:0000313" key="8">
    <source>
        <dbReference type="EMBL" id="SDD48309.1"/>
    </source>
</evidence>
<evidence type="ECO:0000313" key="10">
    <source>
        <dbReference type="Proteomes" id="UP001156645"/>
    </source>
</evidence>
<dbReference type="PANTHER" id="PTHR12677:SF59">
    <property type="entry name" value="GOLGI APPARATUS MEMBRANE PROTEIN TVP38-RELATED"/>
    <property type="match status" value="1"/>
</dbReference>
<comment type="subcellular location">
    <subcellularLocation>
        <location evidence="1 6">Cell membrane</location>
        <topology evidence="1 6">Multi-pass membrane protein</topology>
    </subcellularLocation>
</comment>
<keyword evidence="2 6" id="KW-1003">Cell membrane</keyword>
<reference evidence="8 9" key="2">
    <citation type="submission" date="2016-10" db="EMBL/GenBank/DDBJ databases">
        <authorList>
            <person name="de Groot N.N."/>
        </authorList>
    </citation>
    <scope>NUCLEOTIDE SEQUENCE [LARGE SCALE GENOMIC DNA]</scope>
    <source>
        <strain evidence="8 9">DSM 23406</strain>
    </source>
</reference>
<keyword evidence="10" id="KW-1185">Reference proteome</keyword>
<organism evidence="8 9">
    <name type="scientific">Psychrobacter pacificensis</name>
    <dbReference type="NCBI Taxonomy" id="112002"/>
    <lineage>
        <taxon>Bacteria</taxon>
        <taxon>Pseudomonadati</taxon>
        <taxon>Pseudomonadota</taxon>
        <taxon>Gammaproteobacteria</taxon>
        <taxon>Moraxellales</taxon>
        <taxon>Moraxellaceae</taxon>
        <taxon>Psychrobacter</taxon>
    </lineage>
</organism>
<evidence type="ECO:0000256" key="6">
    <source>
        <dbReference type="RuleBase" id="RU366058"/>
    </source>
</evidence>
<evidence type="ECO:0000256" key="1">
    <source>
        <dbReference type="ARBA" id="ARBA00004651"/>
    </source>
</evidence>
<accession>A0A1G6V3T1</accession>
<evidence type="ECO:0000313" key="7">
    <source>
        <dbReference type="EMBL" id="GLR28237.1"/>
    </source>
</evidence>
<sequence>MIKRISLILLNIDTNGKFFYFDLNQLLTLEGLRGSMVQFDAYKAQSPLLIIGGLFLLYVVVTALSLPSATILTLAAGTLFGLAQGLAQGLLIASFASSIGATLAFLTSRYLLRDTIKSLGPINSIMWPRIKAGTQRLTAYLEILKIQGRLPRDSMDDFH</sequence>
<dbReference type="EMBL" id="FNAL01000002">
    <property type="protein sequence ID" value="SDD48309.1"/>
    <property type="molecule type" value="Genomic_DNA"/>
</dbReference>
<dbReference type="RefSeq" id="WP_244265476.1">
    <property type="nucleotide sequence ID" value="NZ_BSOK01000009.1"/>
</dbReference>
<reference evidence="7" key="1">
    <citation type="journal article" date="2014" name="Int. J. Syst. Evol. Microbiol.">
        <title>Complete genome of a new Firmicutes species belonging to the dominant human colonic microbiota ('Ruminococcus bicirculans') reveals two chromosomes and a selective capacity to utilize plant glucans.</title>
        <authorList>
            <consortium name="NISC Comparative Sequencing Program"/>
            <person name="Wegmann U."/>
            <person name="Louis P."/>
            <person name="Goesmann A."/>
            <person name="Henrissat B."/>
            <person name="Duncan S.H."/>
            <person name="Flint H.J."/>
        </authorList>
    </citation>
    <scope>NUCLEOTIDE SEQUENCE</scope>
    <source>
        <strain evidence="7">NBRC 103191</strain>
    </source>
</reference>
<keyword evidence="5 6" id="KW-0472">Membrane</keyword>
<keyword evidence="4 6" id="KW-1133">Transmembrane helix</keyword>
<dbReference type="GO" id="GO:0005886">
    <property type="term" value="C:plasma membrane"/>
    <property type="evidence" value="ECO:0007669"/>
    <property type="project" value="UniProtKB-SubCell"/>
</dbReference>
<name>A0A1G6V3T1_9GAMM</name>
<feature type="transmembrane region" description="Helical" evidence="6">
    <location>
        <begin position="86"/>
        <end position="107"/>
    </location>
</feature>
<reference evidence="7" key="4">
    <citation type="submission" date="2023-01" db="EMBL/GenBank/DDBJ databases">
        <title>Draft genome sequence of Psychrobacter pacificensis strain NBRC 103191.</title>
        <authorList>
            <person name="Sun Q."/>
            <person name="Mori K."/>
        </authorList>
    </citation>
    <scope>NUCLEOTIDE SEQUENCE</scope>
    <source>
        <strain evidence="7">NBRC 103191</strain>
    </source>
</reference>
<protein>
    <recommendedName>
        <fullName evidence="6">TVP38/TMEM64 family membrane protein</fullName>
    </recommendedName>
</protein>
<dbReference type="InterPro" id="IPR015414">
    <property type="entry name" value="TMEM64"/>
</dbReference>
<evidence type="ECO:0000256" key="5">
    <source>
        <dbReference type="ARBA" id="ARBA00023136"/>
    </source>
</evidence>
<gene>
    <name evidence="7" type="ORF">GCM10007915_04750</name>
    <name evidence="8" type="ORF">SAMN05660405_00445</name>
</gene>
<evidence type="ECO:0000256" key="4">
    <source>
        <dbReference type="ARBA" id="ARBA00022989"/>
    </source>
</evidence>
<dbReference type="EMBL" id="BSOK01000009">
    <property type="protein sequence ID" value="GLR28237.1"/>
    <property type="molecule type" value="Genomic_DNA"/>
</dbReference>
<comment type="caution">
    <text evidence="6">Lacks conserved residue(s) required for the propagation of feature annotation.</text>
</comment>
<evidence type="ECO:0000256" key="2">
    <source>
        <dbReference type="ARBA" id="ARBA00022475"/>
    </source>
</evidence>
<dbReference type="Proteomes" id="UP001156645">
    <property type="component" value="Unassembled WGS sequence"/>
</dbReference>
<dbReference type="AlphaFoldDB" id="A0A1G6V3T1"/>
<proteinExistence type="inferred from homology"/>
<dbReference type="PANTHER" id="PTHR12677">
    <property type="entry name" value="GOLGI APPARATUS MEMBRANE PROTEIN TVP38-RELATED"/>
    <property type="match status" value="1"/>
</dbReference>
<reference evidence="10" key="3">
    <citation type="journal article" date="2019" name="Int. J. Syst. Evol. Microbiol.">
        <title>The Global Catalogue of Microorganisms (GCM) 10K type strain sequencing project: providing services to taxonomists for standard genome sequencing and annotation.</title>
        <authorList>
            <consortium name="The Broad Institute Genomics Platform"/>
            <consortium name="The Broad Institute Genome Sequencing Center for Infectious Disease"/>
            <person name="Wu L."/>
            <person name="Ma J."/>
        </authorList>
    </citation>
    <scope>NUCLEOTIDE SEQUENCE [LARGE SCALE GENOMIC DNA]</scope>
    <source>
        <strain evidence="10">NBRC 103191</strain>
    </source>
</reference>
<feature type="transmembrane region" description="Helical" evidence="6">
    <location>
        <begin position="48"/>
        <end position="66"/>
    </location>
</feature>
<comment type="similarity">
    <text evidence="6">Belongs to the TVP38/TMEM64 family.</text>
</comment>